<keyword evidence="11" id="KW-1185">Reference proteome</keyword>
<keyword evidence="2" id="KW-0813">Transport</keyword>
<keyword evidence="4" id="KW-0812">Transmembrane</keyword>
<dbReference type="Gene3D" id="1.20.1530.20">
    <property type="match status" value="1"/>
</dbReference>
<dbReference type="InterPro" id="IPR006153">
    <property type="entry name" value="Cation/H_exchanger_TM"/>
</dbReference>
<evidence type="ECO:0000256" key="6">
    <source>
        <dbReference type="ARBA" id="ARBA00022989"/>
    </source>
</evidence>
<proteinExistence type="inferred from homology"/>
<organism evidence="10 11">
    <name type="scientific">Hevea brasiliensis</name>
    <name type="common">Para rubber tree</name>
    <name type="synonym">Siphonia brasiliensis</name>
    <dbReference type="NCBI Taxonomy" id="3981"/>
    <lineage>
        <taxon>Eukaryota</taxon>
        <taxon>Viridiplantae</taxon>
        <taxon>Streptophyta</taxon>
        <taxon>Embryophyta</taxon>
        <taxon>Tracheophyta</taxon>
        <taxon>Spermatophyta</taxon>
        <taxon>Magnoliopsida</taxon>
        <taxon>eudicotyledons</taxon>
        <taxon>Gunneridae</taxon>
        <taxon>Pentapetalae</taxon>
        <taxon>rosids</taxon>
        <taxon>fabids</taxon>
        <taxon>Malpighiales</taxon>
        <taxon>Euphorbiaceae</taxon>
        <taxon>Crotonoideae</taxon>
        <taxon>Micrandreae</taxon>
        <taxon>Hevea</taxon>
    </lineage>
</organism>
<comment type="subcellular location">
    <subcellularLocation>
        <location evidence="1">Membrane</location>
        <topology evidence="1">Multi-pass membrane protein</topology>
    </subcellularLocation>
</comment>
<dbReference type="GO" id="GO:0006813">
    <property type="term" value="P:potassium ion transport"/>
    <property type="evidence" value="ECO:0007669"/>
    <property type="project" value="UniProtKB-KW"/>
</dbReference>
<sequence length="788" mass="88308">MDAAQFAKRAICQEDLFNFNPIITTGMQAACMLVISHIFHLILTPSGQPGPVANIIAGLVLGPSLLCKIKKLQEFFIQSSSIEYYRVLTFNFRVFFMFLIGLDTDVPYMRRNLRLASTLAFGGIIVCTLFGAASAIVILHLLKFSYSKWTLVIVIPLILANSASPVVIRMAAELKIDTLEVGRLGISSSLVNEMSCVLLYSAYVSVQNGKKFGNGILCLFFMVALVILNRYLAIWFNKRNQNQKYVSNTEVLIVFVLVVATAGIIESYGYLSTFACFLFGLLFPREGKTARTLLRKLTYSVHNFMLPIYFGFVGFQFDVKHLMSFENAIMIVLMISLSTGGKIVGTLAACHYLNIPKDEGVLLAFILNFKGHTELLILEIVPKFIAWWTRKLHSLVVIVVVLDTLIAGIVVVFMLRTREYYFAHKFVSIESHDTDRELRMLACVYCSRHTSATVGLISAMSGSQNVPFTPYLMHLVELPEKHRKTKLMYHQLQDGDQFSDEEEYGGNDVLEINDVVDAFTADTKIFINQRKVVASFAAMYEDVCSGAEDFRVSIIFVHLHKHQRIDEKLENGKEGIRTSNQKILSHAPCSVGILVDRGHTGFKKPGSELVQQVAILFFGGPDDREALACSKRIAMHRYIKLTLIRFLSSVSKEQLNKWSNDASNKDDEVLLAISDPKVDNEMDDASVNDFLNRYVKSGRATFAEKYVNNGEQTATILRELGEMYSLIIVGKGRRGHTPMLIGLTDWEECPELGIVGDLLASSELSISGSVLVIQQHRNHLNKNNVDEL</sequence>
<dbReference type="GO" id="GO:0016020">
    <property type="term" value="C:membrane"/>
    <property type="evidence" value="ECO:0007669"/>
    <property type="project" value="UniProtKB-SubCell"/>
</dbReference>
<dbReference type="GO" id="GO:0012505">
    <property type="term" value="C:endomembrane system"/>
    <property type="evidence" value="ECO:0007669"/>
    <property type="project" value="TreeGrafter"/>
</dbReference>
<keyword evidence="5" id="KW-0630">Potassium</keyword>
<dbReference type="InterPro" id="IPR057291">
    <property type="entry name" value="CHX17_2nd"/>
</dbReference>
<keyword evidence="8" id="KW-0472">Membrane</keyword>
<accession>A0A6A6KX26</accession>
<dbReference type="OrthoDB" id="671744at2759"/>
<name>A0A6A6KX26_HEVBR</name>
<evidence type="ECO:0000256" key="5">
    <source>
        <dbReference type="ARBA" id="ARBA00022958"/>
    </source>
</evidence>
<evidence type="ECO:0000256" key="9">
    <source>
        <dbReference type="ARBA" id="ARBA00038341"/>
    </source>
</evidence>
<comment type="similarity">
    <text evidence="9">Belongs to the monovalent cation:proton antiporter 2 (CPA2) transporter (TC 2.A.37) family. CHX (TC 2.A.37.4) subfamily.</text>
</comment>
<dbReference type="EMBL" id="JAAGAX010000013">
    <property type="protein sequence ID" value="KAF2293570.1"/>
    <property type="molecule type" value="Genomic_DNA"/>
</dbReference>
<dbReference type="GO" id="GO:0006885">
    <property type="term" value="P:regulation of pH"/>
    <property type="evidence" value="ECO:0007669"/>
    <property type="project" value="TreeGrafter"/>
</dbReference>
<dbReference type="Pfam" id="PF23256">
    <property type="entry name" value="CHX17_2nd"/>
    <property type="match status" value="1"/>
</dbReference>
<dbReference type="InterPro" id="IPR057290">
    <property type="entry name" value="CHX17_C"/>
</dbReference>
<dbReference type="InterPro" id="IPR038770">
    <property type="entry name" value="Na+/solute_symporter_sf"/>
</dbReference>
<keyword evidence="3" id="KW-0633">Potassium transport</keyword>
<keyword evidence="7" id="KW-0406">Ion transport</keyword>
<dbReference type="GO" id="GO:1902600">
    <property type="term" value="P:proton transmembrane transport"/>
    <property type="evidence" value="ECO:0007669"/>
    <property type="project" value="InterPro"/>
</dbReference>
<keyword evidence="6" id="KW-1133">Transmembrane helix</keyword>
<dbReference type="PANTHER" id="PTHR32468">
    <property type="entry name" value="CATION/H + ANTIPORTER"/>
    <property type="match status" value="1"/>
</dbReference>
<dbReference type="GO" id="GO:0015297">
    <property type="term" value="F:antiporter activity"/>
    <property type="evidence" value="ECO:0007669"/>
    <property type="project" value="InterPro"/>
</dbReference>
<comment type="caution">
    <text evidence="10">The sequence shown here is derived from an EMBL/GenBank/DDBJ whole genome shotgun (WGS) entry which is preliminary data.</text>
</comment>
<reference evidence="10 11" key="1">
    <citation type="journal article" date="2020" name="Mol. Plant">
        <title>The Chromosome-Based Rubber Tree Genome Provides New Insights into Spurge Genome Evolution and Rubber Biosynthesis.</title>
        <authorList>
            <person name="Liu J."/>
            <person name="Shi C."/>
            <person name="Shi C.C."/>
            <person name="Li W."/>
            <person name="Zhang Q.J."/>
            <person name="Zhang Y."/>
            <person name="Li K."/>
            <person name="Lu H.F."/>
            <person name="Shi C."/>
            <person name="Zhu S.T."/>
            <person name="Xiao Z.Y."/>
            <person name="Nan H."/>
            <person name="Yue Y."/>
            <person name="Zhu X.G."/>
            <person name="Wu Y."/>
            <person name="Hong X.N."/>
            <person name="Fan G.Y."/>
            <person name="Tong Y."/>
            <person name="Zhang D."/>
            <person name="Mao C.L."/>
            <person name="Liu Y.L."/>
            <person name="Hao S.J."/>
            <person name="Liu W.Q."/>
            <person name="Lv M.Q."/>
            <person name="Zhang H.B."/>
            <person name="Liu Y."/>
            <person name="Hu-Tang G.R."/>
            <person name="Wang J.P."/>
            <person name="Wang J.H."/>
            <person name="Sun Y.H."/>
            <person name="Ni S.B."/>
            <person name="Chen W.B."/>
            <person name="Zhang X.C."/>
            <person name="Jiao Y.N."/>
            <person name="Eichler E.E."/>
            <person name="Li G.H."/>
            <person name="Liu X."/>
            <person name="Gao L.Z."/>
        </authorList>
    </citation>
    <scope>NUCLEOTIDE SEQUENCE [LARGE SCALE GENOMIC DNA]</scope>
    <source>
        <strain evidence="11">cv. GT1</strain>
        <tissue evidence="10">Leaf</tissue>
    </source>
</reference>
<evidence type="ECO:0000256" key="1">
    <source>
        <dbReference type="ARBA" id="ARBA00004141"/>
    </source>
</evidence>
<protein>
    <submittedName>
        <fullName evidence="10">Uncharacterized protein</fullName>
    </submittedName>
</protein>
<evidence type="ECO:0000256" key="4">
    <source>
        <dbReference type="ARBA" id="ARBA00022692"/>
    </source>
</evidence>
<dbReference type="PANTHER" id="PTHR32468:SF148">
    <property type="entry name" value="CATION_H+ EXCHANGER DOMAIN-CONTAINING PROTEIN"/>
    <property type="match status" value="1"/>
</dbReference>
<evidence type="ECO:0000256" key="2">
    <source>
        <dbReference type="ARBA" id="ARBA00022448"/>
    </source>
</evidence>
<dbReference type="Proteomes" id="UP000467840">
    <property type="component" value="Chromosome 7"/>
</dbReference>
<evidence type="ECO:0000256" key="8">
    <source>
        <dbReference type="ARBA" id="ARBA00023136"/>
    </source>
</evidence>
<dbReference type="AlphaFoldDB" id="A0A6A6KX26"/>
<dbReference type="Pfam" id="PF00999">
    <property type="entry name" value="Na_H_Exchanger"/>
    <property type="match status" value="1"/>
</dbReference>
<evidence type="ECO:0000313" key="10">
    <source>
        <dbReference type="EMBL" id="KAF2293570.1"/>
    </source>
</evidence>
<evidence type="ECO:0000256" key="3">
    <source>
        <dbReference type="ARBA" id="ARBA00022538"/>
    </source>
</evidence>
<dbReference type="Pfam" id="PF23259">
    <property type="entry name" value="CHX17_C"/>
    <property type="match status" value="1"/>
</dbReference>
<evidence type="ECO:0000313" key="11">
    <source>
        <dbReference type="Proteomes" id="UP000467840"/>
    </source>
</evidence>
<evidence type="ECO:0000256" key="7">
    <source>
        <dbReference type="ARBA" id="ARBA00023065"/>
    </source>
</evidence>
<gene>
    <name evidence="10" type="ORF">GH714_002888</name>
</gene>
<dbReference type="InterPro" id="IPR050794">
    <property type="entry name" value="CPA2_transporter"/>
</dbReference>